<proteinExistence type="predicted"/>
<name>A0A838BK51_9HYPH</name>
<dbReference type="GO" id="GO:0004622">
    <property type="term" value="F:phosphatidylcholine lysophospholipase activity"/>
    <property type="evidence" value="ECO:0007669"/>
    <property type="project" value="TreeGrafter"/>
</dbReference>
<dbReference type="Proteomes" id="UP000572984">
    <property type="component" value="Unassembled WGS sequence"/>
</dbReference>
<dbReference type="PANTHER" id="PTHR30383:SF5">
    <property type="entry name" value="SGNH HYDROLASE-TYPE ESTERASE DOMAIN-CONTAINING PROTEIN"/>
    <property type="match status" value="1"/>
</dbReference>
<dbReference type="InterPro" id="IPR057572">
    <property type="entry name" value="NonGDSL"/>
</dbReference>
<evidence type="ECO:0000313" key="1">
    <source>
        <dbReference type="EMBL" id="MBA1155479.1"/>
    </source>
</evidence>
<dbReference type="Gene3D" id="3.40.50.1110">
    <property type="entry name" value="SGNH hydrolase"/>
    <property type="match status" value="1"/>
</dbReference>
<dbReference type="PANTHER" id="PTHR30383">
    <property type="entry name" value="THIOESTERASE 1/PROTEASE 1/LYSOPHOSPHOLIPASE L1"/>
    <property type="match status" value="1"/>
</dbReference>
<dbReference type="Pfam" id="PF25182">
    <property type="entry name" value="NonGDSL"/>
    <property type="match status" value="1"/>
</dbReference>
<comment type="caution">
    <text evidence="1">The sequence shown here is derived from an EMBL/GenBank/DDBJ whole genome shotgun (WGS) entry which is preliminary data.</text>
</comment>
<reference evidence="1 2" key="1">
    <citation type="submission" date="2020-07" db="EMBL/GenBank/DDBJ databases">
        <title>Draft genome and description of Microvirga mediterraneensis Marseille-Q2068 sp. nov.</title>
        <authorList>
            <person name="Boxberger M."/>
        </authorList>
    </citation>
    <scope>NUCLEOTIDE SEQUENCE [LARGE SCALE GENOMIC DNA]</scope>
    <source>
        <strain evidence="1 2">Marseille-Q2068</strain>
    </source>
</reference>
<dbReference type="InterPro" id="IPR051532">
    <property type="entry name" value="Ester_Hydrolysis_Enzymes"/>
</dbReference>
<protein>
    <submittedName>
        <fullName evidence="1">SGNH/GDSL hydrolase family protein</fullName>
    </submittedName>
</protein>
<keyword evidence="2" id="KW-1185">Reference proteome</keyword>
<dbReference type="InterPro" id="IPR036514">
    <property type="entry name" value="SGNH_hydro_sf"/>
</dbReference>
<dbReference type="CDD" id="cd00229">
    <property type="entry name" value="SGNH_hydrolase"/>
    <property type="match status" value="1"/>
</dbReference>
<gene>
    <name evidence="1" type="ORF">H0S73_04935</name>
</gene>
<sequence>MCSGVAARLKGQSAIPALAGKLSRHQPIRILAIGSSSTEGIGASSPDYTYPAQLEDDLAALWKEPVTVVNSGKGGETVIQTIERLEAALKADRYDLVIWQVGTNDAIKGVDEESFRALLDRGISAVRQAGTEMVLLDQQYFPSIKDLARYERFVNAVSVTGLERKVGVFSRYALMKEWNSRSPEELRSMLSADGFHMGDKGYDHLAGCMAGALQAMVEQSVAEAKPTVTAAASVRDR</sequence>
<organism evidence="1 2">
    <name type="scientific">Microvirga mediterraneensis</name>
    <dbReference type="NCBI Taxonomy" id="2754695"/>
    <lineage>
        <taxon>Bacteria</taxon>
        <taxon>Pseudomonadati</taxon>
        <taxon>Pseudomonadota</taxon>
        <taxon>Alphaproteobacteria</taxon>
        <taxon>Hyphomicrobiales</taxon>
        <taxon>Methylobacteriaceae</taxon>
        <taxon>Microvirga</taxon>
    </lineage>
</organism>
<evidence type="ECO:0000313" key="2">
    <source>
        <dbReference type="Proteomes" id="UP000572984"/>
    </source>
</evidence>
<keyword evidence="1" id="KW-0378">Hydrolase</keyword>
<dbReference type="EMBL" id="JACDXJ010000001">
    <property type="protein sequence ID" value="MBA1155479.1"/>
    <property type="molecule type" value="Genomic_DNA"/>
</dbReference>
<dbReference type="SUPFAM" id="SSF52266">
    <property type="entry name" value="SGNH hydrolase"/>
    <property type="match status" value="1"/>
</dbReference>
<dbReference type="RefSeq" id="WP_181051117.1">
    <property type="nucleotide sequence ID" value="NZ_JACDXJ010000001.1"/>
</dbReference>
<dbReference type="AlphaFoldDB" id="A0A838BK51"/>
<accession>A0A838BK51</accession>